<protein>
    <submittedName>
        <fullName evidence="1">Uncharacterized protein</fullName>
    </submittedName>
</protein>
<gene>
    <name evidence="1" type="ORF">LCGC14_2199610</name>
</gene>
<proteinExistence type="predicted"/>
<evidence type="ECO:0000313" key="1">
    <source>
        <dbReference type="EMBL" id="KKL61008.1"/>
    </source>
</evidence>
<reference evidence="1" key="1">
    <citation type="journal article" date="2015" name="Nature">
        <title>Complex archaea that bridge the gap between prokaryotes and eukaryotes.</title>
        <authorList>
            <person name="Spang A."/>
            <person name="Saw J.H."/>
            <person name="Jorgensen S.L."/>
            <person name="Zaremba-Niedzwiedzka K."/>
            <person name="Martijn J."/>
            <person name="Lind A.E."/>
            <person name="van Eijk R."/>
            <person name="Schleper C."/>
            <person name="Guy L."/>
            <person name="Ettema T.J."/>
        </authorList>
    </citation>
    <scope>NUCLEOTIDE SEQUENCE</scope>
</reference>
<comment type="caution">
    <text evidence="1">The sequence shown here is derived from an EMBL/GenBank/DDBJ whole genome shotgun (WGS) entry which is preliminary data.</text>
</comment>
<dbReference type="AlphaFoldDB" id="A0A0F9DH28"/>
<name>A0A0F9DH28_9ZZZZ</name>
<sequence length="57" mass="6612">MKKKKTNLNDMARRITLKEGGKVNLPIAQVKEVMKLTFEELADMPIAMVAHILKRYR</sequence>
<accession>A0A0F9DH28</accession>
<organism evidence="1">
    <name type="scientific">marine sediment metagenome</name>
    <dbReference type="NCBI Taxonomy" id="412755"/>
    <lineage>
        <taxon>unclassified sequences</taxon>
        <taxon>metagenomes</taxon>
        <taxon>ecological metagenomes</taxon>
    </lineage>
</organism>
<dbReference type="EMBL" id="LAZR01028953">
    <property type="protein sequence ID" value="KKL61008.1"/>
    <property type="molecule type" value="Genomic_DNA"/>
</dbReference>